<feature type="domain" description="HPr" evidence="16">
    <location>
        <begin position="275"/>
        <end position="364"/>
    </location>
</feature>
<dbReference type="InterPro" id="IPR036618">
    <property type="entry name" value="PtsI_HPr-bd_sf"/>
</dbReference>
<gene>
    <name evidence="17" type="primary">ptsP</name>
    <name evidence="17" type="ORF">ACJHVH_05885</name>
</gene>
<keyword evidence="7" id="KW-0963">Cytoplasm</keyword>
<evidence type="ECO:0000313" key="17">
    <source>
        <dbReference type="EMBL" id="MFL1732523.1"/>
    </source>
</evidence>
<dbReference type="InterPro" id="IPR008279">
    <property type="entry name" value="PEP-util_enz_mobile_dom"/>
</dbReference>
<dbReference type="InterPro" id="IPR008731">
    <property type="entry name" value="PTS_EIN"/>
</dbReference>
<dbReference type="Pfam" id="PF05524">
    <property type="entry name" value="PEP-utilisers_N"/>
    <property type="match status" value="1"/>
</dbReference>
<evidence type="ECO:0000256" key="10">
    <source>
        <dbReference type="ARBA" id="ARBA00022679"/>
    </source>
</evidence>
<dbReference type="Gene3D" id="3.50.30.10">
    <property type="entry name" value="Phosphohistidine domain"/>
    <property type="match status" value="1"/>
</dbReference>
<dbReference type="InterPro" id="IPR040442">
    <property type="entry name" value="Pyrv_kinase-like_dom_sf"/>
</dbReference>
<dbReference type="InterPro" id="IPR035895">
    <property type="entry name" value="HPr-like_sf"/>
</dbReference>
<dbReference type="SUPFAM" id="SSF47831">
    <property type="entry name" value="Enzyme I of the PEP:sugar phosphotransferase system HPr-binding (sub)domain"/>
    <property type="match status" value="1"/>
</dbReference>
<dbReference type="PROSITE" id="PS00742">
    <property type="entry name" value="PEP_ENZYMES_2"/>
    <property type="match status" value="1"/>
</dbReference>
<dbReference type="CDD" id="cd00211">
    <property type="entry name" value="PTS_IIA_fru"/>
    <property type="match status" value="1"/>
</dbReference>
<dbReference type="SUPFAM" id="SSF55804">
    <property type="entry name" value="Phoshotransferase/anion transport protein"/>
    <property type="match status" value="1"/>
</dbReference>
<dbReference type="Gene3D" id="3.40.930.10">
    <property type="entry name" value="Mannitol-specific EII, Chain A"/>
    <property type="match status" value="1"/>
</dbReference>
<dbReference type="InterPro" id="IPR002178">
    <property type="entry name" value="PTS_EIIA_type-2_dom"/>
</dbReference>
<keyword evidence="9" id="KW-0762">Sugar transport</keyword>
<dbReference type="PRINTS" id="PR00107">
    <property type="entry name" value="PHOSPHOCPHPR"/>
</dbReference>
<feature type="domain" description="PTS EIIA type-2" evidence="15">
    <location>
        <begin position="1"/>
        <end position="141"/>
    </location>
</feature>
<sequence length="951" mass="102297">MQLTTKDVRMNLHAADKKEALAMLADILVEDGLTTQNYVHGLYDREAQTTTYLGQGIAIPHGTPQSRDDILATGVRLVHFPDGVVWGDEGELVYLAVVIAARSDEHLQILKQLTKILSQDIAQKINSVKTADELLAIINDKPQSLLLNQHLIQIDEQAKDADALFATAVTALKKTRAVNTLSLLPSQPLAVSDLVQCISFVGDDHQVAQSALSLAIAKHDITPRAVAVIVANEKLDARKLASVYDVLMGEEFGLALHQADIHAILQLLDIQETSWPSKDALILNEHGLHARPATILSALAKQAKGEIRVSVDGGDFVSAKSLSRLLSLGAVRGQTLTFIAEPNTEAQGYLEKLTQAVTDGLGEKVLPLSHQSEHAELSDADALVEMPADKHLERGEKIPATIASSGVAIGTTFVVREQQVDYPMIADDPQAEFERLIGAIERVQAELSSTIASANNADVAQIFMAHVALLDDEEMVFEAKAAIDAGSSAEAAWQACIDDAVEIQSKVTNPLLAQRAADLKDVGQKVLLALTGQDWQAEPKTPYVLVKEDLLPSDVARLDPSCVAGILTAVGGSSSHSAIVARALGIPALVGVGFGILDISQDTPILVNASEGWFVIEPSDAMILQGKQAQESLKQRQQLANQHALDSAITIDGHQVEVAVNLGSVHDAASAVASGADGVGLLRTELVFMTHDQVPDVQAQMRDYEQVFDAFDARPVVVRTLDVGGDKPLSYLPMPDEDNPFLGLRGIRLSLKQPKMLKDQLTALILASKGRDLRIMFPMVSKLEEWLMAKSILEEVKARYPHDRLQVGIMIEVPSAAIMANAFAGEVDFFSIGTNDLTQYVMAIDRGHPVLSQEADGLHPSVLMLIHQTIKAAHAHGKWVGVCGELAGDSKAIPILLGLGVDELSMSVSSIALAKQQVRELSLAECQVLAKHALNCRTANEVRALRLESDA</sequence>
<dbReference type="Gene3D" id="3.20.20.60">
    <property type="entry name" value="Phosphoenolpyruvate-binding domains"/>
    <property type="match status" value="1"/>
</dbReference>
<dbReference type="InterPro" id="IPR000032">
    <property type="entry name" value="HPr-like"/>
</dbReference>
<evidence type="ECO:0000256" key="11">
    <source>
        <dbReference type="ARBA" id="ARBA00022683"/>
    </source>
</evidence>
<dbReference type="PANTHER" id="PTHR46244">
    <property type="entry name" value="PHOSPHOENOLPYRUVATE-PROTEIN PHOSPHOTRANSFERASE"/>
    <property type="match status" value="1"/>
</dbReference>
<dbReference type="Pfam" id="PF00381">
    <property type="entry name" value="PTS-HPr"/>
    <property type="match status" value="1"/>
</dbReference>
<dbReference type="Pfam" id="PF02896">
    <property type="entry name" value="PEP-utilizers_C"/>
    <property type="match status" value="1"/>
</dbReference>
<dbReference type="EMBL" id="JBJJXE010000007">
    <property type="protein sequence ID" value="MFL1732523.1"/>
    <property type="molecule type" value="Genomic_DNA"/>
</dbReference>
<evidence type="ECO:0000256" key="7">
    <source>
        <dbReference type="ARBA" id="ARBA00022490"/>
    </source>
</evidence>
<keyword evidence="14" id="KW-0460">Magnesium</keyword>
<keyword evidence="6" id="KW-0813">Transport</keyword>
<dbReference type="SUPFAM" id="SSF55594">
    <property type="entry name" value="HPr-like"/>
    <property type="match status" value="1"/>
</dbReference>
<keyword evidence="18" id="KW-1185">Reference proteome</keyword>
<dbReference type="InterPro" id="IPR023151">
    <property type="entry name" value="PEP_util_CS"/>
</dbReference>
<dbReference type="RefSeq" id="WP_407069112.1">
    <property type="nucleotide sequence ID" value="NZ_JBJJXE010000007.1"/>
</dbReference>
<comment type="similarity">
    <text evidence="4">Belongs to the PEP-utilizing enzyme family.</text>
</comment>
<dbReference type="InterPro" id="IPR050499">
    <property type="entry name" value="PEP-utilizing_PTS_enzyme"/>
</dbReference>
<comment type="cofactor">
    <cofactor evidence="2">
        <name>Mg(2+)</name>
        <dbReference type="ChEBI" id="CHEBI:18420"/>
    </cofactor>
</comment>
<comment type="caution">
    <text evidence="17">The sequence shown here is derived from an EMBL/GenBank/DDBJ whole genome shotgun (WGS) entry which is preliminary data.</text>
</comment>
<dbReference type="PROSITE" id="PS00369">
    <property type="entry name" value="PTS_HPR_HIS"/>
    <property type="match status" value="1"/>
</dbReference>
<evidence type="ECO:0000256" key="2">
    <source>
        <dbReference type="ARBA" id="ARBA00001946"/>
    </source>
</evidence>
<evidence type="ECO:0000313" key="18">
    <source>
        <dbReference type="Proteomes" id="UP001624684"/>
    </source>
</evidence>
<proteinExistence type="inferred from homology"/>
<comment type="catalytic activity">
    <reaction evidence="1">
        <text>L-histidyl-[protein] + phosphoenolpyruvate = N(pros)-phospho-L-histidyl-[protein] + pyruvate</text>
        <dbReference type="Rhea" id="RHEA:23880"/>
        <dbReference type="Rhea" id="RHEA-COMP:9745"/>
        <dbReference type="Rhea" id="RHEA-COMP:9746"/>
        <dbReference type="ChEBI" id="CHEBI:15361"/>
        <dbReference type="ChEBI" id="CHEBI:29979"/>
        <dbReference type="ChEBI" id="CHEBI:58702"/>
        <dbReference type="ChEBI" id="CHEBI:64837"/>
        <dbReference type="EC" id="2.7.3.9"/>
    </reaction>
</comment>
<evidence type="ECO:0000256" key="3">
    <source>
        <dbReference type="ARBA" id="ARBA00004496"/>
    </source>
</evidence>
<dbReference type="PROSITE" id="PS51350">
    <property type="entry name" value="PTS_HPR_DOM"/>
    <property type="match status" value="1"/>
</dbReference>
<keyword evidence="12" id="KW-0479">Metal-binding</keyword>
<dbReference type="PROSITE" id="PS00372">
    <property type="entry name" value="PTS_EIIA_TYPE_2_HIS"/>
    <property type="match status" value="1"/>
</dbReference>
<dbReference type="Pfam" id="PF00359">
    <property type="entry name" value="PTS_EIIA_2"/>
    <property type="match status" value="1"/>
</dbReference>
<evidence type="ECO:0000256" key="14">
    <source>
        <dbReference type="ARBA" id="ARBA00022842"/>
    </source>
</evidence>
<evidence type="ECO:0000256" key="4">
    <source>
        <dbReference type="ARBA" id="ARBA00007837"/>
    </source>
</evidence>
<organism evidence="17 18">
    <name type="scientific">Moraxella oculi</name>
    <dbReference type="NCBI Taxonomy" id="2940516"/>
    <lineage>
        <taxon>Bacteria</taxon>
        <taxon>Pseudomonadati</taxon>
        <taxon>Pseudomonadota</taxon>
        <taxon>Gammaproteobacteria</taxon>
        <taxon>Moraxellales</taxon>
        <taxon>Moraxellaceae</taxon>
        <taxon>Moraxella</taxon>
    </lineage>
</organism>
<evidence type="ECO:0000259" key="16">
    <source>
        <dbReference type="PROSITE" id="PS51350"/>
    </source>
</evidence>
<dbReference type="PANTHER" id="PTHR46244:SF6">
    <property type="entry name" value="PHOSPHOENOLPYRUVATE-PROTEIN PHOSPHOTRANSFERASE"/>
    <property type="match status" value="1"/>
</dbReference>
<dbReference type="InterPro" id="IPR006318">
    <property type="entry name" value="PTS_EI-like"/>
</dbReference>
<dbReference type="SUPFAM" id="SSF51621">
    <property type="entry name" value="Phosphoenolpyruvate/pyruvate domain"/>
    <property type="match status" value="1"/>
</dbReference>
<evidence type="ECO:0000256" key="13">
    <source>
        <dbReference type="ARBA" id="ARBA00022777"/>
    </source>
</evidence>
<dbReference type="Pfam" id="PF00391">
    <property type="entry name" value="PEP-utilizers"/>
    <property type="match status" value="1"/>
</dbReference>
<dbReference type="EC" id="2.7.3.9" evidence="5"/>
<evidence type="ECO:0000256" key="8">
    <source>
        <dbReference type="ARBA" id="ARBA00022553"/>
    </source>
</evidence>
<keyword evidence="11" id="KW-0598">Phosphotransferase system</keyword>
<evidence type="ECO:0000256" key="9">
    <source>
        <dbReference type="ARBA" id="ARBA00022597"/>
    </source>
</evidence>
<evidence type="ECO:0000256" key="1">
    <source>
        <dbReference type="ARBA" id="ARBA00000683"/>
    </source>
</evidence>
<dbReference type="InterPro" id="IPR001020">
    <property type="entry name" value="PTS_HPr_His_P_site"/>
</dbReference>
<dbReference type="GO" id="GO:0008965">
    <property type="term" value="F:phosphoenolpyruvate-protein phosphotransferase activity"/>
    <property type="evidence" value="ECO:0007669"/>
    <property type="project" value="UniProtKB-EC"/>
</dbReference>
<dbReference type="PRINTS" id="PR01736">
    <property type="entry name" value="PHPHTRNFRASE"/>
</dbReference>
<dbReference type="SUPFAM" id="SSF52009">
    <property type="entry name" value="Phosphohistidine domain"/>
    <property type="match status" value="1"/>
</dbReference>
<evidence type="ECO:0000256" key="5">
    <source>
        <dbReference type="ARBA" id="ARBA00012232"/>
    </source>
</evidence>
<dbReference type="InterPro" id="IPR000121">
    <property type="entry name" value="PEP_util_C"/>
</dbReference>
<reference evidence="17 18" key="1">
    <citation type="submission" date="2024-11" db="EMBL/GenBank/DDBJ databases">
        <title>First Report of Moraxella oculi in Brazil in an Infectious Bovine Keratoconjunctivitis Outbreak.</title>
        <authorList>
            <person name="Carvalho C.V."/>
            <person name="Domingues R."/>
            <person name="Coutinho C."/>
            <person name="Honorio N.T.B.S."/>
            <person name="Faza D.R.L.R."/>
            <person name="Carvalho W.A."/>
            <person name="Machado A.B.F."/>
            <person name="Martins M.F."/>
            <person name="Gaspar E.B."/>
        </authorList>
    </citation>
    <scope>NUCLEOTIDE SEQUENCE [LARGE SCALE GENOMIC DNA]</scope>
    <source>
        <strain evidence="17 18">2117LE</strain>
    </source>
</reference>
<keyword evidence="8" id="KW-0597">Phosphoprotein</keyword>
<dbReference type="PROSITE" id="PS51094">
    <property type="entry name" value="PTS_EIIA_TYPE_2"/>
    <property type="match status" value="1"/>
</dbReference>
<evidence type="ECO:0000259" key="15">
    <source>
        <dbReference type="PROSITE" id="PS51094"/>
    </source>
</evidence>
<accession>A0ABW8U5V5</accession>
<dbReference type="NCBIfam" id="TIGR01417">
    <property type="entry name" value="PTS_I_fam"/>
    <property type="match status" value="1"/>
</dbReference>
<dbReference type="InterPro" id="IPR015813">
    <property type="entry name" value="Pyrv/PenolPyrv_kinase-like_dom"/>
</dbReference>
<evidence type="ECO:0000256" key="6">
    <source>
        <dbReference type="ARBA" id="ARBA00022448"/>
    </source>
</evidence>
<name>A0ABW8U5V5_9GAMM</name>
<keyword evidence="13" id="KW-0418">Kinase</keyword>
<dbReference type="InterPro" id="IPR018274">
    <property type="entry name" value="PEP_util_AS"/>
</dbReference>
<keyword evidence="10 17" id="KW-0808">Transferase</keyword>
<dbReference type="Proteomes" id="UP001624684">
    <property type="component" value="Unassembled WGS sequence"/>
</dbReference>
<dbReference type="CDD" id="cd00367">
    <property type="entry name" value="PTS-HPr_like"/>
    <property type="match status" value="1"/>
</dbReference>
<protein>
    <recommendedName>
        <fullName evidence="5">phosphoenolpyruvate--protein phosphotransferase</fullName>
        <ecNumber evidence="5">2.7.3.9</ecNumber>
    </recommendedName>
</protein>
<dbReference type="Gene3D" id="1.10.274.10">
    <property type="entry name" value="PtsI, HPr-binding domain"/>
    <property type="match status" value="1"/>
</dbReference>
<dbReference type="Gene3D" id="3.30.1340.10">
    <property type="entry name" value="HPr-like"/>
    <property type="match status" value="1"/>
</dbReference>
<dbReference type="InterPro" id="IPR036637">
    <property type="entry name" value="Phosphohistidine_dom_sf"/>
</dbReference>
<evidence type="ECO:0000256" key="12">
    <source>
        <dbReference type="ARBA" id="ARBA00022723"/>
    </source>
</evidence>
<comment type="subcellular location">
    <subcellularLocation>
        <location evidence="3">Cytoplasm</location>
    </subcellularLocation>
</comment>
<dbReference type="PROSITE" id="PS00370">
    <property type="entry name" value="PEP_ENZYMES_PHOS_SITE"/>
    <property type="match status" value="1"/>
</dbReference>
<dbReference type="InterPro" id="IPR016152">
    <property type="entry name" value="PTrfase/Anion_transptr"/>
</dbReference>